<keyword evidence="2" id="KW-0732">Signal</keyword>
<sequence length="210" mass="22728">MRPRLLPAALAAMALLLATKLQALVAPSPAPAPVLALVASARASSEPSAAARAAAPSPTLARPLQPVPPEAPSPEQQAERAVLEELRARRGELDARDQAIAAREMVIAAAEKRIAQRIEELGALQQRLQSFDQRLSEREAAGWRQMVKLYEGMRPRDAAAIFDDLETPVLLQILDRMGERKAAPVLGAMKPERARSITAELARHRARPAD</sequence>
<reference evidence="3 4" key="1">
    <citation type="journal article" date="2016" name="J. Microbiol.">
        <title>Dankookia rubra gen. nov., sp. nov., an alphaproteobacterium isolated from sediment of a shallow stream.</title>
        <authorList>
            <person name="Kim W.H."/>
            <person name="Kim D.H."/>
            <person name="Kang K."/>
            <person name="Ahn T.Y."/>
        </authorList>
    </citation>
    <scope>NUCLEOTIDE SEQUENCE [LARGE SCALE GENOMIC DNA]</scope>
    <source>
        <strain evidence="3 4">JCM30602</strain>
    </source>
</reference>
<evidence type="ECO:0000256" key="1">
    <source>
        <dbReference type="SAM" id="MobiDB-lite"/>
    </source>
</evidence>
<dbReference type="OrthoDB" id="9791432at2"/>
<dbReference type="EMBL" id="SMSJ01000016">
    <property type="protein sequence ID" value="TDH61944.1"/>
    <property type="molecule type" value="Genomic_DNA"/>
</dbReference>
<proteinExistence type="predicted"/>
<dbReference type="RefSeq" id="WP_133289314.1">
    <property type="nucleotide sequence ID" value="NZ_SMSJ01000016.1"/>
</dbReference>
<protein>
    <submittedName>
        <fullName evidence="3">Uncharacterized protein</fullName>
    </submittedName>
</protein>
<feature type="signal peptide" evidence="2">
    <location>
        <begin position="1"/>
        <end position="23"/>
    </location>
</feature>
<dbReference type="Proteomes" id="UP000295096">
    <property type="component" value="Unassembled WGS sequence"/>
</dbReference>
<dbReference type="SUPFAM" id="SSF158791">
    <property type="entry name" value="MgtE N-terminal domain-like"/>
    <property type="match status" value="1"/>
</dbReference>
<feature type="compositionally biased region" description="Low complexity" evidence="1">
    <location>
        <begin position="49"/>
        <end position="64"/>
    </location>
</feature>
<feature type="chain" id="PRO_5020186152" evidence="2">
    <location>
        <begin position="24"/>
        <end position="210"/>
    </location>
</feature>
<feature type="region of interest" description="Disordered" evidence="1">
    <location>
        <begin position="49"/>
        <end position="78"/>
    </location>
</feature>
<accession>A0A4R5QFC0</accession>
<gene>
    <name evidence="3" type="ORF">E2C06_14460</name>
</gene>
<name>A0A4R5QFC0_9PROT</name>
<comment type="caution">
    <text evidence="3">The sequence shown here is derived from an EMBL/GenBank/DDBJ whole genome shotgun (WGS) entry which is preliminary data.</text>
</comment>
<evidence type="ECO:0000313" key="3">
    <source>
        <dbReference type="EMBL" id="TDH61944.1"/>
    </source>
</evidence>
<dbReference type="AlphaFoldDB" id="A0A4R5QFC0"/>
<evidence type="ECO:0000256" key="2">
    <source>
        <dbReference type="SAM" id="SignalP"/>
    </source>
</evidence>
<evidence type="ECO:0000313" key="4">
    <source>
        <dbReference type="Proteomes" id="UP000295096"/>
    </source>
</evidence>
<organism evidence="3 4">
    <name type="scientific">Dankookia rubra</name>
    <dbReference type="NCBI Taxonomy" id="1442381"/>
    <lineage>
        <taxon>Bacteria</taxon>
        <taxon>Pseudomonadati</taxon>
        <taxon>Pseudomonadota</taxon>
        <taxon>Alphaproteobacteria</taxon>
        <taxon>Acetobacterales</taxon>
        <taxon>Roseomonadaceae</taxon>
        <taxon>Dankookia</taxon>
    </lineage>
</organism>
<keyword evidence="4" id="KW-1185">Reference proteome</keyword>